<name>A0A5R9CHA4_9LACO</name>
<dbReference type="AlphaFoldDB" id="A0A5R9CHA4"/>
<dbReference type="Pfam" id="PF10439">
    <property type="entry name" value="Bacteriocin_IIc"/>
    <property type="match status" value="1"/>
</dbReference>
<dbReference type="Proteomes" id="UP000305100">
    <property type="component" value="Unassembled WGS sequence"/>
</dbReference>
<organism evidence="1 2">
    <name type="scientific">Lentilactobacillus parafarraginis</name>
    <dbReference type="NCBI Taxonomy" id="390842"/>
    <lineage>
        <taxon>Bacteria</taxon>
        <taxon>Bacillati</taxon>
        <taxon>Bacillota</taxon>
        <taxon>Bacilli</taxon>
        <taxon>Lactobacillales</taxon>
        <taxon>Lactobacillaceae</taxon>
        <taxon>Lentilactobacillus</taxon>
    </lineage>
</organism>
<accession>A0A5R9CHA4</accession>
<dbReference type="EMBL" id="VBSX01000065">
    <property type="protein sequence ID" value="TLQ14590.1"/>
    <property type="molecule type" value="Genomic_DNA"/>
</dbReference>
<sequence length="72" mass="7196">MFLIKNYTNVSPEVLASIIGGKYRGPNYRCLIKSGSGLIGGALSGIPGGAAGVVGLGTVGLVYGAVSCLRNP</sequence>
<gene>
    <name evidence="1" type="ORF">FEZ41_14110</name>
</gene>
<dbReference type="RefSeq" id="WP_138468196.1">
    <property type="nucleotide sequence ID" value="NZ_VBSX01000065.1"/>
</dbReference>
<reference evidence="1 2" key="1">
    <citation type="submission" date="2019-05" db="EMBL/GenBank/DDBJ databases">
        <title>The metagenome of a microbial culture collection derived from dairy environment covers the genomic content of the human microbiome.</title>
        <authorList>
            <person name="Roder T."/>
            <person name="Wuthrich D."/>
            <person name="Sattari Z."/>
            <person name="Von Ah U."/>
            <person name="Bar C."/>
            <person name="Ronchi F."/>
            <person name="Macpherson A.J."/>
            <person name="Ganal-Vonarburg S.C."/>
            <person name="Bruggmann R."/>
            <person name="Vergeres G."/>
        </authorList>
    </citation>
    <scope>NUCLEOTIDE SEQUENCE [LARGE SCALE GENOMIC DNA]</scope>
    <source>
        <strain evidence="1 2">FAM 1079</strain>
    </source>
</reference>
<protein>
    <submittedName>
        <fullName evidence="1">Bacteriocin leader domain-containing protein</fullName>
    </submittedName>
</protein>
<comment type="caution">
    <text evidence="1">The sequence shown here is derived from an EMBL/GenBank/DDBJ whole genome shotgun (WGS) entry which is preliminary data.</text>
</comment>
<evidence type="ECO:0000313" key="2">
    <source>
        <dbReference type="Proteomes" id="UP000305100"/>
    </source>
</evidence>
<dbReference type="GO" id="GO:0042742">
    <property type="term" value="P:defense response to bacterium"/>
    <property type="evidence" value="ECO:0007669"/>
    <property type="project" value="InterPro"/>
</dbReference>
<dbReference type="InterPro" id="IPR019493">
    <property type="entry name" value="Bacteriocin_IIb_lactacin-rel"/>
</dbReference>
<proteinExistence type="predicted"/>
<evidence type="ECO:0000313" key="1">
    <source>
        <dbReference type="EMBL" id="TLQ14590.1"/>
    </source>
</evidence>